<accession>A0A5J4Z0N3</accession>
<evidence type="ECO:0000313" key="2">
    <source>
        <dbReference type="EMBL" id="KAA8497439.1"/>
    </source>
</evidence>
<reference evidence="3" key="1">
    <citation type="journal article" date="2019" name="Nat. Commun.">
        <title>Expansion of phycobilisome linker gene families in mesophilic red algae.</title>
        <authorList>
            <person name="Lee J."/>
            <person name="Kim D."/>
            <person name="Bhattacharya D."/>
            <person name="Yoon H.S."/>
        </authorList>
    </citation>
    <scope>NUCLEOTIDE SEQUENCE [LARGE SCALE GENOMIC DNA]</scope>
    <source>
        <strain evidence="3">CCMP 1328</strain>
    </source>
</reference>
<sequence>MPVRSVLAAASAVAAAAGIALFFRRVSRARSHNASAAHKEIEQLKNGCVDDPHEFVSRRFVRRAFFSSLSEDAWCAQEPTLRHVLEALDRSSVGDEDDGRIRKQRNATVKLWKLYAILWDVCMADDPLVATMVGDYRFNAFVADVSRKGRDAYIDALRELLHLLSTEIDARDLQHIPQQSVNYAFLARMVRLELLAKRSFDRYELATNHLFGPHLMLIQSASFHPWRSEGDANAFLRRLRAFPTQAEQIIAACRAGIANTVVLPLRSVEQIIQQCQGMQVRARGSVHDVSVFRTAAPHFERLGVDIEALESTLLVDVCPAYARLASFFEFEYLPHAQGKKNQSPLNYSTATGQDGSKSTSTYASALAYFSSLSGASPNRNASARSDAGQEALDPAEVHALGYKEVARINEEIKLAIEELSQERDFAGKIARDASLIEVIGYLDAKPALFPRDAQQIISTYEHILENARAKMVDEFFFPSAAEHELIVKPIEPFREDSAPPAHYFPGDDYVHEDDKTSSDISENSNQQAELDHGSALSTLSPGKAVLRRSNSSRHSKINHAAIFYANTSKPGTRPLYMMPVVALHEGIPGHHTQMAYIKSCGGEIGKEVYDANERRAATEVYSELFLPRVRRQSQGFTLGFLEGWGLYAEYLGEEMGMYSTPLERLGRLLAEIWRAARLVTDTGIHHFGWSRKQAARFLRDVAVLPEAEIDAELDRYLILPGQACANKLGELKFRSLKDKAQQQLGPAFSWCEFHHVVLRHGAVPLDILEQNVDAWLASQIEKPTLVS</sequence>
<evidence type="ECO:0000256" key="1">
    <source>
        <dbReference type="SAM" id="MobiDB-lite"/>
    </source>
</evidence>
<keyword evidence="3" id="KW-1185">Reference proteome</keyword>
<dbReference type="EMBL" id="VRMN01000002">
    <property type="protein sequence ID" value="KAA8497439.1"/>
    <property type="molecule type" value="Genomic_DNA"/>
</dbReference>
<evidence type="ECO:0000313" key="3">
    <source>
        <dbReference type="Proteomes" id="UP000324585"/>
    </source>
</evidence>
<feature type="compositionally biased region" description="Basic and acidic residues" evidence="1">
    <location>
        <begin position="508"/>
        <end position="517"/>
    </location>
</feature>
<dbReference type="OrthoDB" id="5959877at2759"/>
<feature type="region of interest" description="Disordered" evidence="1">
    <location>
        <begin position="497"/>
        <end position="534"/>
    </location>
</feature>
<comment type="caution">
    <text evidence="2">The sequence shown here is derived from an EMBL/GenBank/DDBJ whole genome shotgun (WGS) entry which is preliminary data.</text>
</comment>
<protein>
    <recommendedName>
        <fullName evidence="4">DUF885 domain-containing protein</fullName>
    </recommendedName>
</protein>
<dbReference type="PANTHER" id="PTHR33361">
    <property type="entry name" value="GLR0591 PROTEIN"/>
    <property type="match status" value="1"/>
</dbReference>
<dbReference type="OMA" id="GRMWWAV"/>
<dbReference type="InterPro" id="IPR010281">
    <property type="entry name" value="DUF885"/>
</dbReference>
<name>A0A5J4Z0N3_PORPP</name>
<dbReference type="PANTHER" id="PTHR33361:SF2">
    <property type="entry name" value="DUF885 DOMAIN-CONTAINING PROTEIN"/>
    <property type="match status" value="1"/>
</dbReference>
<evidence type="ECO:0008006" key="4">
    <source>
        <dbReference type="Google" id="ProtNLM"/>
    </source>
</evidence>
<dbReference type="AlphaFoldDB" id="A0A5J4Z0N3"/>
<organism evidence="2 3">
    <name type="scientific">Porphyridium purpureum</name>
    <name type="common">Red alga</name>
    <name type="synonym">Porphyridium cruentum</name>
    <dbReference type="NCBI Taxonomy" id="35688"/>
    <lineage>
        <taxon>Eukaryota</taxon>
        <taxon>Rhodophyta</taxon>
        <taxon>Bangiophyceae</taxon>
        <taxon>Porphyridiales</taxon>
        <taxon>Porphyridiaceae</taxon>
        <taxon>Porphyridium</taxon>
    </lineage>
</organism>
<dbReference type="Pfam" id="PF05960">
    <property type="entry name" value="DUF885"/>
    <property type="match status" value="3"/>
</dbReference>
<feature type="compositionally biased region" description="Polar residues" evidence="1">
    <location>
        <begin position="518"/>
        <end position="528"/>
    </location>
</feature>
<gene>
    <name evidence="2" type="ORF">FVE85_1168</name>
</gene>
<dbReference type="Proteomes" id="UP000324585">
    <property type="component" value="Unassembled WGS sequence"/>
</dbReference>
<proteinExistence type="predicted"/>